<dbReference type="EMBL" id="HG710572">
    <property type="protein sequence ID" value="CDJ47002.1"/>
    <property type="molecule type" value="Genomic_DNA"/>
</dbReference>
<sequence length="426" mass="46555">MRQDATAKKTNADQLPRYTSREPQGPRKAVRPVQRHLSENEEGDELNRVLEGCLQLREELGLQGIGSEPDEEPEAKKARLFSALLESATAFERARAGLLHGLQTRTPGTSYQFPAHQQSQLVEGSGSALVQLPRADATGYEERARLPDAFQGMGSAPRHPNDDGYVHPFRAPLMRDPSQTLMTSSSFSHQEWDVRTGWDAQQGTEYRFQQGSQEEEATGKEPQYVGGSPSQGGGEFLASTSGGTSGTEDEGFLPDSWILEYLGDTEEWGHGFGNRESPEDTAKRMRLAGPALDTSVAHGPVFPGESFISSGGNAGGAAPGTSADAWQFVPKHAARHQVQQVATAATGDPKQAEGVLPDLDDPEFGGISDLMFPKHIIERKVPEEIIHLHPFVRLPQAPSERVTYVFDGLQALRTFVDYRRRSAPDD</sequence>
<dbReference type="Proteomes" id="UP000030750">
    <property type="component" value="Unassembled WGS sequence"/>
</dbReference>
<protein>
    <submittedName>
        <fullName evidence="2">Uncharacterized protein</fullName>
    </submittedName>
</protein>
<feature type="region of interest" description="Disordered" evidence="1">
    <location>
        <begin position="208"/>
        <end position="252"/>
    </location>
</feature>
<dbReference type="VEuPathDB" id="ToxoDB:EBH_0032570"/>
<evidence type="ECO:0000313" key="2">
    <source>
        <dbReference type="EMBL" id="CDJ47002.1"/>
    </source>
</evidence>
<proteinExistence type="predicted"/>
<dbReference type="AlphaFoldDB" id="U6L9C8"/>
<feature type="compositionally biased region" description="Basic and acidic residues" evidence="1">
    <location>
        <begin position="1"/>
        <end position="11"/>
    </location>
</feature>
<accession>U6L9C8</accession>
<reference evidence="2" key="1">
    <citation type="submission" date="2013-10" db="EMBL/GenBank/DDBJ databases">
        <title>Genomic analysis of the causative agents of coccidiosis in chickens.</title>
        <authorList>
            <person name="Reid A.J."/>
            <person name="Blake D."/>
            <person name="Billington K."/>
            <person name="Browne H."/>
            <person name="Dunn M."/>
            <person name="Hung S."/>
            <person name="Kawahara F."/>
            <person name="Miranda-Saavedra D."/>
            <person name="Mourier T."/>
            <person name="Nagra H."/>
            <person name="Otto T.D."/>
            <person name="Rawlings N."/>
            <person name="Sanchez A."/>
            <person name="Sanders M."/>
            <person name="Subramaniam C."/>
            <person name="Tay Y."/>
            <person name="Dear P."/>
            <person name="Doerig C."/>
            <person name="Gruber A."/>
            <person name="Parkinson J."/>
            <person name="Shirley M."/>
            <person name="Wan K.L."/>
            <person name="Berriman M."/>
            <person name="Tomley F."/>
            <person name="Pain A."/>
        </authorList>
    </citation>
    <scope>NUCLEOTIDE SEQUENCE [LARGE SCALE GENOMIC DNA]</scope>
    <source>
        <strain evidence="2">Houghton</strain>
    </source>
</reference>
<evidence type="ECO:0000256" key="1">
    <source>
        <dbReference type="SAM" id="MobiDB-lite"/>
    </source>
</evidence>
<evidence type="ECO:0000313" key="3">
    <source>
        <dbReference type="Proteomes" id="UP000030750"/>
    </source>
</evidence>
<organism evidence="2 3">
    <name type="scientific">Eimeria brunetti</name>
    <dbReference type="NCBI Taxonomy" id="51314"/>
    <lineage>
        <taxon>Eukaryota</taxon>
        <taxon>Sar</taxon>
        <taxon>Alveolata</taxon>
        <taxon>Apicomplexa</taxon>
        <taxon>Conoidasida</taxon>
        <taxon>Coccidia</taxon>
        <taxon>Eucoccidiorida</taxon>
        <taxon>Eimeriorina</taxon>
        <taxon>Eimeriidae</taxon>
        <taxon>Eimeria</taxon>
    </lineage>
</organism>
<feature type="region of interest" description="Disordered" evidence="1">
    <location>
        <begin position="1"/>
        <end position="45"/>
    </location>
</feature>
<reference evidence="2" key="2">
    <citation type="submission" date="2013-10" db="EMBL/GenBank/DDBJ databases">
        <authorList>
            <person name="Aslett M."/>
        </authorList>
    </citation>
    <scope>NUCLEOTIDE SEQUENCE [LARGE SCALE GENOMIC DNA]</scope>
    <source>
        <strain evidence="2">Houghton</strain>
    </source>
</reference>
<name>U6L9C8_9EIME</name>
<keyword evidence="3" id="KW-1185">Reference proteome</keyword>
<gene>
    <name evidence="2" type="ORF">EBH_0032570</name>
</gene>